<evidence type="ECO:0000313" key="4">
    <source>
        <dbReference type="EMBL" id="OLP82982.1"/>
    </source>
</evidence>
<feature type="compositionally biased region" description="Low complexity" evidence="1">
    <location>
        <begin position="2112"/>
        <end position="2140"/>
    </location>
</feature>
<feature type="region of interest" description="Disordered" evidence="1">
    <location>
        <begin position="2112"/>
        <end position="2196"/>
    </location>
</feature>
<dbReference type="CDD" id="cd00063">
    <property type="entry name" value="FN3"/>
    <property type="match status" value="1"/>
</dbReference>
<dbReference type="SUPFAM" id="SSF52047">
    <property type="entry name" value="RNI-like"/>
    <property type="match status" value="1"/>
</dbReference>
<keyword evidence="5" id="KW-1185">Reference proteome</keyword>
<dbReference type="Gene3D" id="3.30.420.10">
    <property type="entry name" value="Ribonuclease H-like superfamily/Ribonuclease H"/>
    <property type="match status" value="1"/>
</dbReference>
<feature type="domain" description="Integrase catalytic" evidence="3">
    <location>
        <begin position="530"/>
        <end position="702"/>
    </location>
</feature>
<dbReference type="SUPFAM" id="SSF49265">
    <property type="entry name" value="Fibronectin type III"/>
    <property type="match status" value="1"/>
</dbReference>
<evidence type="ECO:0000256" key="1">
    <source>
        <dbReference type="SAM" id="MobiDB-lite"/>
    </source>
</evidence>
<feature type="compositionally biased region" description="Basic and acidic residues" evidence="1">
    <location>
        <begin position="2636"/>
        <end position="2659"/>
    </location>
</feature>
<dbReference type="InterPro" id="IPR001584">
    <property type="entry name" value="Integrase_cat-core"/>
</dbReference>
<reference evidence="4 5" key="1">
    <citation type="submission" date="2016-02" db="EMBL/GenBank/DDBJ databases">
        <title>Genome analysis of coral dinoflagellate symbionts highlights evolutionary adaptations to a symbiotic lifestyle.</title>
        <authorList>
            <person name="Aranda M."/>
            <person name="Li Y."/>
            <person name="Liew Y.J."/>
            <person name="Baumgarten S."/>
            <person name="Simakov O."/>
            <person name="Wilson M."/>
            <person name="Piel J."/>
            <person name="Ashoor H."/>
            <person name="Bougouffa S."/>
            <person name="Bajic V.B."/>
            <person name="Ryu T."/>
            <person name="Ravasi T."/>
            <person name="Bayer T."/>
            <person name="Micklem G."/>
            <person name="Kim H."/>
            <person name="Bhak J."/>
            <person name="Lajeunesse T.C."/>
            <person name="Voolstra C.R."/>
        </authorList>
    </citation>
    <scope>NUCLEOTIDE SEQUENCE [LARGE SCALE GENOMIC DNA]</scope>
    <source>
        <strain evidence="4 5">CCMP2467</strain>
    </source>
</reference>
<feature type="domain" description="Fibronectin type-III" evidence="2">
    <location>
        <begin position="1873"/>
        <end position="1985"/>
    </location>
</feature>
<organism evidence="4 5">
    <name type="scientific">Symbiodinium microadriaticum</name>
    <name type="common">Dinoflagellate</name>
    <name type="synonym">Zooxanthella microadriatica</name>
    <dbReference type="NCBI Taxonomy" id="2951"/>
    <lineage>
        <taxon>Eukaryota</taxon>
        <taxon>Sar</taxon>
        <taxon>Alveolata</taxon>
        <taxon>Dinophyceae</taxon>
        <taxon>Suessiales</taxon>
        <taxon>Symbiodiniaceae</taxon>
        <taxon>Symbiodinium</taxon>
    </lineage>
</organism>
<dbReference type="GO" id="GO:0015074">
    <property type="term" value="P:DNA integration"/>
    <property type="evidence" value="ECO:0007669"/>
    <property type="project" value="InterPro"/>
</dbReference>
<feature type="compositionally biased region" description="Polar residues" evidence="1">
    <location>
        <begin position="2182"/>
        <end position="2191"/>
    </location>
</feature>
<feature type="compositionally biased region" description="Polar residues" evidence="1">
    <location>
        <begin position="47"/>
        <end position="56"/>
    </location>
</feature>
<feature type="compositionally biased region" description="Basic and acidic residues" evidence="1">
    <location>
        <begin position="2261"/>
        <end position="2271"/>
    </location>
</feature>
<dbReference type="Pfam" id="PF00041">
    <property type="entry name" value="fn3"/>
    <property type="match status" value="1"/>
</dbReference>
<dbReference type="PROSITE" id="PS50994">
    <property type="entry name" value="INTEGRASE"/>
    <property type="match status" value="1"/>
</dbReference>
<dbReference type="SMART" id="SM00060">
    <property type="entry name" value="FN3"/>
    <property type="match status" value="1"/>
</dbReference>
<dbReference type="OrthoDB" id="504170at2759"/>
<dbReference type="InterPro" id="IPR012337">
    <property type="entry name" value="RNaseH-like_sf"/>
</dbReference>
<dbReference type="InterPro" id="IPR036397">
    <property type="entry name" value="RNaseH_sf"/>
</dbReference>
<feature type="non-terminal residue" evidence="4">
    <location>
        <position position="3031"/>
    </location>
</feature>
<accession>A0A1Q9CJ77</accession>
<protein>
    <submittedName>
        <fullName evidence="4">Retrovirus-related Pol polyprotein from transposon TNT 1-94</fullName>
    </submittedName>
</protein>
<proteinExistence type="predicted"/>
<dbReference type="GO" id="GO:0003676">
    <property type="term" value="F:nucleic acid binding"/>
    <property type="evidence" value="ECO:0007669"/>
    <property type="project" value="InterPro"/>
</dbReference>
<feature type="compositionally biased region" description="Basic and acidic residues" evidence="1">
    <location>
        <begin position="916"/>
        <end position="927"/>
    </location>
</feature>
<evidence type="ECO:0000259" key="3">
    <source>
        <dbReference type="PROSITE" id="PS50994"/>
    </source>
</evidence>
<dbReference type="Proteomes" id="UP000186817">
    <property type="component" value="Unassembled WGS sequence"/>
</dbReference>
<comment type="caution">
    <text evidence="4">The sequence shown here is derived from an EMBL/GenBank/DDBJ whole genome shotgun (WGS) entry which is preliminary data.</text>
</comment>
<sequence length="3031" mass="333108">MVEGQETGGDDDVHEVLSSSSGASQPPEPHFFGDFGEAARKRKATGSEASLASSGTELCANGGSDGETITSHEFGLELGTEDENEASEFEEELVPDVEGKPCFFHKAKRQHVRKVAQDIKEASKEMGGVRASEPVAPVFFEECAQPAQLPPVRRFRRAGPWRMIEIFTVTMAVGMAACARGWEVGEPIGEPGFDLFQAADRERADGYLEMFDPDFVMITWPSQCWRPLSARQAEDARQCADLGRERAEQRKILAWISQAVLRLRRKGVTVLGEAPWDSEVWREPLVIDAWAGLAAGRTELCAFGLRRPDHEWGRERGLHLRRPTRLVGDKEIVEHLCRACPGDHRHVPELGGVCVSGRWCQLGDFCGGYPGPFAAAIVTEAEKWLSRRGSRRRGAAFFVTPTVAEEAFLEEDQDFMNEVFFDEGTRDADMEPRRQMRVPDLEAVCDEDHKRHNPGTENHDEEGSTDLFDVAERSPLLERLHMLHRRLGHPTNETLVRMLQHGGAKDDVIQMASKLACPSCQLSKAPKRPFPARPEVRAVVFNTVVHLDLKYLKDFRGGIYVALSAVDEATNYHLAKLLRNREPAHVAAKFVSMWIAMFGPPQRVRLDQGGEWETEFIQLLEGHSILSEFVGSHAPWSNGFSERHGALLGVAVQANVDEKQLVGRSQMKLGLSCACQAKNSVISRGGHSAHYLVYGRQAAYPELLDDEVWSRKSLGFALSIEGEVARAAELRASAKVALLRGDVLEKIKRALRRAPTGERRQYMPGELIYFWSPASPKGKRYKRDLGSWRGPAVVLVPESSDRYFVSWRGRCLLLSGANMKGATVEDANRQDLRDEGLELEMAKGYVDMTEDGPPPVELEAPFSVEAPGLVSRRRANGAGRKLTDARRMMAGLKSVKKTLKLPLDPRQRRRLLPWRRRAEETVEPKPPDDDDQLVESSAVEPVDAPPAVPVAPGELPALPWEIKMKKRILEEGNEPEPKRVRSDDFANFVLTALSEKELNVKAVSKPNEWLPRKEVARLSHLLDLPLSPARLHRAPRKRLQHPGPQARKARMTVMFGTDPKQALVAQETAEEVQQRPARRCPHLWRGVSLFFSSPKGKGRKAREAKLYLKRGGHTFVVNSDPATLEAAEKDLEDYRAQSEAFFLKAKANGKELDPRHFSTAEREAFDAADEKEWQAWVKNKVVEEIDPKEAKKIPRGRVFAIPARLVRTNKTPAGQPGLVAKSRIVLPGHLDPDIGSVRTDAPTTQMSAVRLAITWGMKFGWSFWLFDVSTAFLSGKAVDRDLYVQPPRDLKCVNPAVLWKILKSAYGLSEAPRLWYIQAKDLLKKCGFEEIPWVPATFLKKRQGKVVAMLCLHVDDGFLTGQKGREIEQAKKDINDVFSIKEWQSVGPEPRNYLGMKIYVKDGVFYNDMKDYVLEIRPPAITEKNKETPLDAAGLKEFRRLVAQLRWPVHLVMPEFLFGVSALAQRVAQAQVKDLLAAGELLSEIQQAARGGQAVLPFKALKQDLVLVSYFDASLGKTSDVNNLAAQRGECHFVAEVGALKGEAKANILEFHSNKIARVVRSSLAAEGASMAACADRLVYNLKLLDVIQTGNFEVKSTWRSTMAQKGHLVTDARSLFDHVKGSTMLATERQVSLDILEVRQLVQETTVDLHWVPTWKQYGDSLTKSMADELFLAFRRSNCINVVQSEADQVEEARRSGLRRMAVSNGRRDLPAAMSARSEELSSVRYQLGLVFLGLSGLSPPGWLERAPEYEFILQAGEVAKRLRPRVPAPPVGHGISEEELRSLLPGSVTAVRIEERTALRLPEPVDYISVDVWEERLGLLDSTPTRRHVGQCFIPLEPRFNKRPCTWSIVKDSSEVGFITCRFSLSTTPAPVRSLHVVNAARADELRLAWEPPSSDGDLPLRGYRIEAREPQFGGRISMGAPGVGYLPDEPRTASSPASPEPAVTLKNLRGNTVYTVRVWAVNEAGAGPAAEVIGQTGPVAPGLCGEARIALEGEKGEGEPTALTIEWEPPMENGGADLVAYRIWLRPVFQDGLGGFFPSDGFIDLGLFEHRSRGSRTQKAPVKLDQLPSCSGCLCSVAAINSAGLTGCASEAPVVWASNMDRQKEIFELGSSPSASPSYSGSAGLSAGRSRGSRGSAVTSEEARFRAAGAAGKPRSQETAEHPCSLEGTAQGTAAEPVTVTNSATSASVPKRMPVSWSISARGSLTAGAAQKTLEKVSVLCLPPAMFLAFVHGNSSGKLTEVKCESAVQPQQLPRRARNGELDRDREGFPPTPGLARSAHPTGCASRAGTTSGATTRLNYRRRALACAAGRSFSRWRYFFCGDLPPDFRCPKMSDPKRPPDLQPDSLAVLNDAAVAQVDCQVLALFTHAANLLSAVPICRLHGELDLLDMRTLKVRDKKIVSVALGSVMKFRPSSKSAQPQRFSSVSAPTNLNKAFRNSQLCCEAGLLGFSRILVGMCTQCAPAAGPLTYKGQRAGAAAQGDWGAGALPRPDLLRRLRAPPTLRNAAAWHKKGELVGDPPLTDELPEDTTTVVAWIDTNMLKGILEVEVSFDTAVTNYKVAEAKENARACVADHVRLQAMYLGIEDLMHSRLAGSRGDGVEGELQQRAGEGPLRHDSNDPSTSLLADTGSSSLEREGAGGAESGRERQAQAEEEHPELCGRAGDCVVQGTGFGSVKELTKRRSAVLVKLFYAGEAKIDGVLSRMEIAAEKVELYCSSKVKLPMAELDYLKTLEDARDFMTMMVTKTSDNRQQLADIFGGDCSRIARIRTVLDGVVLSGMNCNDQRVRTCTEACATIEKVLEDMGLGWCLKKACDEQKANLGRRRSSLDREAALAMAQAAQAAAQAQQAEVAPVAEEPSAAKASKAADQWAQYIDEDFVKRVLACTEATELHDLEKEAVACKSSKIGNWMIWMVHRAHLDDETLVKFDFTNLKMPEGNVEALISPKLAVAMESNTHIEQLLLGCSNLQDPEAAILAVSLRSNSSLKDVYCIGPDQVDLAEWVLNIDTNAIQPLTLESIAKGTSVNQALQ</sequence>
<feature type="region of interest" description="Disordered" evidence="1">
    <location>
        <begin position="2612"/>
        <end position="2659"/>
    </location>
</feature>
<dbReference type="SUPFAM" id="SSF53098">
    <property type="entry name" value="Ribonuclease H-like"/>
    <property type="match status" value="1"/>
</dbReference>
<dbReference type="Gene3D" id="3.80.10.10">
    <property type="entry name" value="Ribonuclease Inhibitor"/>
    <property type="match status" value="1"/>
</dbReference>
<dbReference type="InterPro" id="IPR013103">
    <property type="entry name" value="RVT_2"/>
</dbReference>
<dbReference type="PROSITE" id="PS50853">
    <property type="entry name" value="FN3"/>
    <property type="match status" value="1"/>
</dbReference>
<gene>
    <name evidence="4" type="ORF">AK812_SmicGene36315</name>
</gene>
<feature type="region of interest" description="Disordered" evidence="1">
    <location>
        <begin position="1"/>
        <end position="70"/>
    </location>
</feature>
<dbReference type="InterPro" id="IPR003961">
    <property type="entry name" value="FN3_dom"/>
</dbReference>
<dbReference type="InterPro" id="IPR013783">
    <property type="entry name" value="Ig-like_fold"/>
</dbReference>
<feature type="region of interest" description="Disordered" evidence="1">
    <location>
        <begin position="912"/>
        <end position="938"/>
    </location>
</feature>
<dbReference type="InterPro" id="IPR032675">
    <property type="entry name" value="LRR_dom_sf"/>
</dbReference>
<dbReference type="Pfam" id="PF07727">
    <property type="entry name" value="RVT_2"/>
    <property type="match status" value="1"/>
</dbReference>
<feature type="compositionally biased region" description="Low complexity" evidence="1">
    <location>
        <begin position="2285"/>
        <end position="2294"/>
    </location>
</feature>
<name>A0A1Q9CJ77_SYMMI</name>
<feature type="region of interest" description="Disordered" evidence="1">
    <location>
        <begin position="2261"/>
        <end position="2294"/>
    </location>
</feature>
<evidence type="ECO:0000259" key="2">
    <source>
        <dbReference type="PROSITE" id="PS50853"/>
    </source>
</evidence>
<dbReference type="EMBL" id="LSRX01001151">
    <property type="protein sequence ID" value="OLP82982.1"/>
    <property type="molecule type" value="Genomic_DNA"/>
</dbReference>
<dbReference type="Gene3D" id="2.60.40.10">
    <property type="entry name" value="Immunoglobulins"/>
    <property type="match status" value="1"/>
</dbReference>
<evidence type="ECO:0000313" key="5">
    <source>
        <dbReference type="Proteomes" id="UP000186817"/>
    </source>
</evidence>
<dbReference type="InterPro" id="IPR036116">
    <property type="entry name" value="FN3_sf"/>
</dbReference>